<evidence type="ECO:0000313" key="2">
    <source>
        <dbReference type="EMBL" id="GAA1213282.1"/>
    </source>
</evidence>
<organism evidence="2 3">
    <name type="scientific">Rhodoglobus aureus</name>
    <dbReference type="NCBI Taxonomy" id="191497"/>
    <lineage>
        <taxon>Bacteria</taxon>
        <taxon>Bacillati</taxon>
        <taxon>Actinomycetota</taxon>
        <taxon>Actinomycetes</taxon>
        <taxon>Micrococcales</taxon>
        <taxon>Microbacteriaceae</taxon>
        <taxon>Rhodoglobus</taxon>
    </lineage>
</organism>
<reference evidence="2 3" key="1">
    <citation type="journal article" date="2019" name="Int. J. Syst. Evol. Microbiol.">
        <title>The Global Catalogue of Microorganisms (GCM) 10K type strain sequencing project: providing services to taxonomists for standard genome sequencing and annotation.</title>
        <authorList>
            <consortium name="The Broad Institute Genomics Platform"/>
            <consortium name="The Broad Institute Genome Sequencing Center for Infectious Disease"/>
            <person name="Wu L."/>
            <person name="Ma J."/>
        </authorList>
    </citation>
    <scope>NUCLEOTIDE SEQUENCE [LARGE SCALE GENOMIC DNA]</scope>
    <source>
        <strain evidence="2 3">JCM 12762</strain>
    </source>
</reference>
<accession>A0ABN1VL07</accession>
<name>A0ABN1VL07_9MICO</name>
<keyword evidence="3" id="KW-1185">Reference proteome</keyword>
<dbReference type="PANTHER" id="PTHR43546:SF3">
    <property type="entry name" value="UPF0173 METAL-DEPENDENT HYDROLASE MJ1163"/>
    <property type="match status" value="1"/>
</dbReference>
<evidence type="ECO:0000259" key="1">
    <source>
        <dbReference type="SMART" id="SM00849"/>
    </source>
</evidence>
<dbReference type="InterPro" id="IPR001279">
    <property type="entry name" value="Metallo-B-lactamas"/>
</dbReference>
<dbReference type="Gene3D" id="3.60.15.10">
    <property type="entry name" value="Ribonuclease Z/Hydroxyacylglutathione hydrolase-like"/>
    <property type="match status" value="1"/>
</dbReference>
<dbReference type="Pfam" id="PF13483">
    <property type="entry name" value="Lactamase_B_3"/>
    <property type="match status" value="1"/>
</dbReference>
<dbReference type="EMBL" id="BAAAKW010000018">
    <property type="protein sequence ID" value="GAA1213282.1"/>
    <property type="molecule type" value="Genomic_DNA"/>
</dbReference>
<proteinExistence type="predicted"/>
<protein>
    <submittedName>
        <fullName evidence="2">MBL fold metallo-hydrolase</fullName>
    </submittedName>
</protein>
<dbReference type="SMART" id="SM00849">
    <property type="entry name" value="Lactamase_B"/>
    <property type="match status" value="1"/>
</dbReference>
<dbReference type="RefSeq" id="WP_343923863.1">
    <property type="nucleotide sequence ID" value="NZ_BAAAKW010000018.1"/>
</dbReference>
<gene>
    <name evidence="2" type="ORF">GCM10009655_10660</name>
</gene>
<dbReference type="PANTHER" id="PTHR43546">
    <property type="entry name" value="UPF0173 METAL-DEPENDENT HYDROLASE MJ1163-RELATED"/>
    <property type="match status" value="1"/>
</dbReference>
<dbReference type="Proteomes" id="UP001500943">
    <property type="component" value="Unassembled WGS sequence"/>
</dbReference>
<feature type="domain" description="Metallo-beta-lactamase" evidence="1">
    <location>
        <begin position="7"/>
        <end position="173"/>
    </location>
</feature>
<sequence length="211" mass="22562">MNVTKYEHACLVLEHENQRLVIDPGGFTAPLPPLDNVTAIVITHQHPDHWTGEQLARIRENNPDAPIFGPAGVAAAASDWNVTTVVDGANETVGVWTLEFFGGEHAVIHESIPVIDNLGVLVNGEFWYGGDSFTVPPKPVASAAIPAGAPWLKISEVMDYVAELAPKRAIQTHDAVLSDKGLALSVARITDVMVGYGGEFTVLRPGETLAL</sequence>
<dbReference type="InterPro" id="IPR036866">
    <property type="entry name" value="RibonucZ/Hydroxyglut_hydro"/>
</dbReference>
<dbReference type="SUPFAM" id="SSF56281">
    <property type="entry name" value="Metallo-hydrolase/oxidoreductase"/>
    <property type="match status" value="1"/>
</dbReference>
<comment type="caution">
    <text evidence="2">The sequence shown here is derived from an EMBL/GenBank/DDBJ whole genome shotgun (WGS) entry which is preliminary data.</text>
</comment>
<dbReference type="InterPro" id="IPR050114">
    <property type="entry name" value="UPF0173_UPF0282_UlaG_hydrolase"/>
</dbReference>
<evidence type="ECO:0000313" key="3">
    <source>
        <dbReference type="Proteomes" id="UP001500943"/>
    </source>
</evidence>